<name>A0A226D2J2_FOLCA</name>
<comment type="caution">
    <text evidence="2">The sequence shown here is derived from an EMBL/GenBank/DDBJ whole genome shotgun (WGS) entry which is preliminary data.</text>
</comment>
<keyword evidence="3" id="KW-1185">Reference proteome</keyword>
<dbReference type="Proteomes" id="UP000198287">
    <property type="component" value="Unassembled WGS sequence"/>
</dbReference>
<evidence type="ECO:0000313" key="3">
    <source>
        <dbReference type="Proteomes" id="UP000198287"/>
    </source>
</evidence>
<evidence type="ECO:0000313" key="2">
    <source>
        <dbReference type="EMBL" id="OXA39094.1"/>
    </source>
</evidence>
<keyword evidence="1" id="KW-0812">Transmembrane</keyword>
<dbReference type="AlphaFoldDB" id="A0A226D2J2"/>
<evidence type="ECO:0000256" key="1">
    <source>
        <dbReference type="SAM" id="Phobius"/>
    </source>
</evidence>
<keyword evidence="1" id="KW-0472">Membrane</keyword>
<reference evidence="2 3" key="1">
    <citation type="submission" date="2015-12" db="EMBL/GenBank/DDBJ databases">
        <title>The genome of Folsomia candida.</title>
        <authorList>
            <person name="Faddeeva A."/>
            <person name="Derks M.F."/>
            <person name="Anvar Y."/>
            <person name="Smit S."/>
            <person name="Van Straalen N."/>
            <person name="Roelofs D."/>
        </authorList>
    </citation>
    <scope>NUCLEOTIDE SEQUENCE [LARGE SCALE GENOMIC DNA]</scope>
    <source>
        <strain evidence="2 3">VU population</strain>
        <tissue evidence="2">Whole body</tissue>
    </source>
</reference>
<accession>A0A226D2J2</accession>
<proteinExistence type="predicted"/>
<organism evidence="2 3">
    <name type="scientific">Folsomia candida</name>
    <name type="common">Springtail</name>
    <dbReference type="NCBI Taxonomy" id="158441"/>
    <lineage>
        <taxon>Eukaryota</taxon>
        <taxon>Metazoa</taxon>
        <taxon>Ecdysozoa</taxon>
        <taxon>Arthropoda</taxon>
        <taxon>Hexapoda</taxon>
        <taxon>Collembola</taxon>
        <taxon>Entomobryomorpha</taxon>
        <taxon>Isotomoidea</taxon>
        <taxon>Isotomidae</taxon>
        <taxon>Proisotominae</taxon>
        <taxon>Folsomia</taxon>
    </lineage>
</organism>
<sequence>MSMKSFCPLLYLITNVKYFYLVSLLLQNVTHCVGNGGKEIFLKLGTSVNPLLHNFLSPQQKCRIHLVFDQLETNNLITTQEIPVTLSKLPINSEDIFSYGYNELNIFQNKGWICEFLVLYVMGELGNGKLVMAIRHWLFFLSFPILARQDPMKETNFQVKRRDPEWNRDIGGNGLALLYLPNLNLNFPQLHPDSPIICIKSVVKVYPSRTKFVCSILQVEDLPLTETFFVLPESTLDIIDFTDLSYGRPVFEFNIIAHFICQAFQLATGENYWLSIQHGYIGRNRSREEHAKMQYLVTYPIIRRGEHPEDHTIISRIEAWNFLTCYTESELSFRFYTNPFDLEVWLFVFVALTIFTILTDIFVRRSLKLVVKSSLFFFIGAFLEETSSIPSLNVPPEPTRFTSFDSLVSGNASMNYSKSAVREQFDFTYTIIDVNYNASNSPNLSDFQGFSTLSKVFIGEGLDEAKIYQKWKYAWLRKIMDSLDGGFRMGVDIKKYYHILAYFVSPKLRFYPKSLHDIGKTTVIPGINITVAIEEEIVDCGQSVYVHHTSKLNRYHEHLKKQYPFIKIYLGEEPGLEEMHGWGIKFAHIGGNLEVIFLGDKIDYSNVQEWGANFGIK</sequence>
<protein>
    <submittedName>
        <fullName evidence="2">Uncharacterized protein</fullName>
    </submittedName>
</protein>
<dbReference type="EMBL" id="LNIX01000041">
    <property type="protein sequence ID" value="OXA39094.1"/>
    <property type="molecule type" value="Genomic_DNA"/>
</dbReference>
<feature type="transmembrane region" description="Helical" evidence="1">
    <location>
        <begin position="344"/>
        <end position="363"/>
    </location>
</feature>
<keyword evidence="1" id="KW-1133">Transmembrane helix</keyword>
<gene>
    <name evidence="2" type="ORF">Fcan01_26185</name>
</gene>